<dbReference type="EMBL" id="CTEC01000001">
    <property type="protein sequence ID" value="CQD02110.1"/>
    <property type="molecule type" value="Genomic_DNA"/>
</dbReference>
<sequence>MTVIRVKDVPDFRGSEDVVLLAADNAGLDAFAAALTLAQRNRVSYLTHGRRVHEFVIETGAASIELSDDRVVWRLDDAKASEIIEKAKVLTSNGGRPGHHYVDDMSSPAPTLVLSLDEYLSPSWLTAGKEPIFRDDDP</sequence>
<evidence type="ECO:0000313" key="2">
    <source>
        <dbReference type="Proteomes" id="UP000199601"/>
    </source>
</evidence>
<name>A0A0U1CUE7_9MYCO</name>
<dbReference type="RefSeq" id="WP_090417701.1">
    <property type="nucleotide sequence ID" value="NZ_CTEC01000001.1"/>
</dbReference>
<reference evidence="2" key="1">
    <citation type="submission" date="2015-03" db="EMBL/GenBank/DDBJ databases">
        <authorList>
            <person name="Urmite Genomes"/>
        </authorList>
    </citation>
    <scope>NUCLEOTIDE SEQUENCE [LARGE SCALE GENOMIC DNA]</scope>
    <source>
        <strain evidence="2">CSUR P1344</strain>
    </source>
</reference>
<gene>
    <name evidence="1" type="ORF">BN000_00141</name>
</gene>
<dbReference type="Proteomes" id="UP000199601">
    <property type="component" value="Unassembled WGS sequence"/>
</dbReference>
<organism evidence="1 2">
    <name type="scientific">Mycobacterium europaeum</name>
    <dbReference type="NCBI Taxonomy" id="761804"/>
    <lineage>
        <taxon>Bacteria</taxon>
        <taxon>Bacillati</taxon>
        <taxon>Actinomycetota</taxon>
        <taxon>Actinomycetes</taxon>
        <taxon>Mycobacteriales</taxon>
        <taxon>Mycobacteriaceae</taxon>
        <taxon>Mycobacterium</taxon>
        <taxon>Mycobacterium simiae complex</taxon>
    </lineage>
</organism>
<dbReference type="AlphaFoldDB" id="A0A0U1CUE7"/>
<keyword evidence="2" id="KW-1185">Reference proteome</keyword>
<accession>A0A0U1CUE7</accession>
<protein>
    <submittedName>
        <fullName evidence="1">Uncharacterized protein</fullName>
    </submittedName>
</protein>
<evidence type="ECO:0000313" key="1">
    <source>
        <dbReference type="EMBL" id="CQD02110.1"/>
    </source>
</evidence>
<proteinExistence type="predicted"/>